<evidence type="ECO:0000313" key="10">
    <source>
        <dbReference type="Proteomes" id="UP000515140"/>
    </source>
</evidence>
<evidence type="ECO:0000256" key="2">
    <source>
        <dbReference type="ARBA" id="ARBA00022475"/>
    </source>
</evidence>
<dbReference type="GO" id="GO:0007166">
    <property type="term" value="P:cell surface receptor signaling pathway"/>
    <property type="evidence" value="ECO:0007669"/>
    <property type="project" value="TreeGrafter"/>
</dbReference>
<keyword evidence="7" id="KW-0393">Immunoglobulin domain</keyword>
<dbReference type="FunCoup" id="A0A6P5KND7">
    <property type="interactions" value="14"/>
</dbReference>
<feature type="domain" description="Ig-like" evidence="9">
    <location>
        <begin position="507"/>
        <end position="582"/>
    </location>
</feature>
<keyword evidence="8" id="KW-1133">Transmembrane helix</keyword>
<dbReference type="GO" id="GO:0006955">
    <property type="term" value="P:immune response"/>
    <property type="evidence" value="ECO:0007669"/>
    <property type="project" value="TreeGrafter"/>
</dbReference>
<organism evidence="10 11">
    <name type="scientific">Phascolarctos cinereus</name>
    <name type="common">Koala</name>
    <dbReference type="NCBI Taxonomy" id="38626"/>
    <lineage>
        <taxon>Eukaryota</taxon>
        <taxon>Metazoa</taxon>
        <taxon>Chordata</taxon>
        <taxon>Craniata</taxon>
        <taxon>Vertebrata</taxon>
        <taxon>Euteleostomi</taxon>
        <taxon>Mammalia</taxon>
        <taxon>Metatheria</taxon>
        <taxon>Diprotodontia</taxon>
        <taxon>Phascolarctidae</taxon>
        <taxon>Phascolarctos</taxon>
    </lineage>
</organism>
<keyword evidence="6" id="KW-0325">Glycoprotein</keyword>
<evidence type="ECO:0000256" key="1">
    <source>
        <dbReference type="ARBA" id="ARBA00004236"/>
    </source>
</evidence>
<dbReference type="SMART" id="SM00408">
    <property type="entry name" value="IGc2"/>
    <property type="match status" value="6"/>
</dbReference>
<feature type="transmembrane region" description="Helical" evidence="8">
    <location>
        <begin position="599"/>
        <end position="623"/>
    </location>
</feature>
<keyword evidence="10" id="KW-1185">Reference proteome</keyword>
<comment type="subcellular location">
    <subcellularLocation>
        <location evidence="1">Cell membrane</location>
    </subcellularLocation>
</comment>
<accession>A0A6P5KND7</accession>
<dbReference type="Pfam" id="PF13895">
    <property type="entry name" value="Ig_2"/>
    <property type="match status" value="3"/>
</dbReference>
<evidence type="ECO:0000256" key="7">
    <source>
        <dbReference type="ARBA" id="ARBA00023319"/>
    </source>
</evidence>
<evidence type="ECO:0000256" key="8">
    <source>
        <dbReference type="SAM" id="Phobius"/>
    </source>
</evidence>
<feature type="domain" description="Ig-like" evidence="9">
    <location>
        <begin position="413"/>
        <end position="497"/>
    </location>
</feature>
<dbReference type="SMART" id="SM00409">
    <property type="entry name" value="IG"/>
    <property type="match status" value="6"/>
</dbReference>
<dbReference type="Proteomes" id="UP000515140">
    <property type="component" value="Unplaced"/>
</dbReference>
<keyword evidence="3" id="KW-0732">Signal</keyword>
<dbReference type="InterPro" id="IPR050488">
    <property type="entry name" value="Ig_Fc_receptor"/>
</dbReference>
<dbReference type="InterPro" id="IPR003599">
    <property type="entry name" value="Ig_sub"/>
</dbReference>
<feature type="domain" description="Ig-like" evidence="9">
    <location>
        <begin position="140"/>
        <end position="198"/>
    </location>
</feature>
<evidence type="ECO:0000256" key="6">
    <source>
        <dbReference type="ARBA" id="ARBA00023180"/>
    </source>
</evidence>
<protein>
    <submittedName>
        <fullName evidence="11">Fc receptor-like protein 3 isoform X1</fullName>
    </submittedName>
</protein>
<dbReference type="PROSITE" id="PS50835">
    <property type="entry name" value="IG_LIKE"/>
    <property type="match status" value="6"/>
</dbReference>
<keyword evidence="2" id="KW-1003">Cell membrane</keyword>
<keyword evidence="4 8" id="KW-0472">Membrane</keyword>
<evidence type="ECO:0000259" key="9">
    <source>
        <dbReference type="PROSITE" id="PS50835"/>
    </source>
</evidence>
<reference evidence="11" key="1">
    <citation type="submission" date="2025-08" db="UniProtKB">
        <authorList>
            <consortium name="RefSeq"/>
        </authorList>
    </citation>
    <scope>IDENTIFICATION</scope>
    <source>
        <tissue evidence="11">Spleen</tissue>
    </source>
</reference>
<dbReference type="InterPro" id="IPR007110">
    <property type="entry name" value="Ig-like_dom"/>
</dbReference>
<keyword evidence="5" id="KW-1015">Disulfide bond</keyword>
<dbReference type="FunFam" id="2.60.40.10:FF:000357">
    <property type="entry name" value="Fc receptor like 1"/>
    <property type="match status" value="2"/>
</dbReference>
<evidence type="ECO:0000256" key="4">
    <source>
        <dbReference type="ARBA" id="ARBA00023136"/>
    </source>
</evidence>
<dbReference type="RefSeq" id="XP_020847115.1">
    <property type="nucleotide sequence ID" value="XM_020991456.1"/>
</dbReference>
<dbReference type="PANTHER" id="PTHR11481">
    <property type="entry name" value="IMMUNOGLOBULIN FC RECEPTOR"/>
    <property type="match status" value="1"/>
</dbReference>
<dbReference type="Pfam" id="PF13927">
    <property type="entry name" value="Ig_3"/>
    <property type="match status" value="1"/>
</dbReference>
<gene>
    <name evidence="11" type="primary">LOC110211888</name>
</gene>
<evidence type="ECO:0000256" key="3">
    <source>
        <dbReference type="ARBA" id="ARBA00022729"/>
    </source>
</evidence>
<proteinExistence type="predicted"/>
<feature type="domain" description="Ig-like" evidence="9">
    <location>
        <begin position="315"/>
        <end position="406"/>
    </location>
</feature>
<dbReference type="Gene3D" id="2.60.40.10">
    <property type="entry name" value="Immunoglobulins"/>
    <property type="match status" value="6"/>
</dbReference>
<dbReference type="AlphaFoldDB" id="A0A6P5KND7"/>
<sequence length="720" mass="79649">MYTFLFQGSGVNLFATERTFPSQSLLDLLLTLLWASMLVIAPVCGQSATLKPMISLEPPWTTHFKGEAVSLKCARFHSDVTGEIQWYFNKKLLEKTSSYIKAEKSGQYQCRIQDSPLSNPVSLYFLRDELILQASYPVFEGDSLVLRCLEKERAKLTEVTFYKNQMPLTSSKKGSDLSITKATLSNSGQYHCSAKRSSFWSFVLSKIEAETVAVRVQELFSLPILRSTTLQPSEGTPVILSCETQLPPEKANIQLHFFFFRDSRIILSGQKRDSTLQLTKVWKEDSGSYFCEAKAVTSRIWKMSHPVRIEVRRVPVSGIQLETQPPGGQVTEGQTLVLLCSVAGGTGDITFSWHKEGSEAILKKKTQRSLVAEFEISTMRESEAGKYYCAADNTDNPLRSRPVSISMNIPVSPPLLTFSVPETQMFVGKVVELQCDSQRGSAPILYRFYHEGKIMKNSSAPFGGAASFNLSLTEQHAGSYFCEADNGVGVQFSKVLTLSVKVPVSRPFLTIRKATIGDMVELRCEAETGTTPILYRFFHQGIILGSGWAHLGEAAFLNLSLTAEDSGIYSCDADNGIGPQLSEGVKFPVTVPTGKRRGLLAGGVSLGLLGFLGLTGVALLLYFRTRRRSGQSFALVLPRSPAIPGSQERSQVELEPTYFNDPGQQSRIHSPAFADLGLTVNPVIRDVVYAEVQNSQQKKRRYRQPHIDATTHPGFLCCVL</sequence>
<dbReference type="GO" id="GO:0004888">
    <property type="term" value="F:transmembrane signaling receptor activity"/>
    <property type="evidence" value="ECO:0007669"/>
    <property type="project" value="TreeGrafter"/>
</dbReference>
<dbReference type="InParanoid" id="A0A6P5KND7"/>
<dbReference type="SUPFAM" id="SSF48726">
    <property type="entry name" value="Immunoglobulin"/>
    <property type="match status" value="6"/>
</dbReference>
<dbReference type="InterPro" id="IPR036179">
    <property type="entry name" value="Ig-like_dom_sf"/>
</dbReference>
<evidence type="ECO:0000256" key="5">
    <source>
        <dbReference type="ARBA" id="ARBA00023157"/>
    </source>
</evidence>
<feature type="domain" description="Ig-like" evidence="9">
    <location>
        <begin position="52"/>
        <end position="122"/>
    </location>
</feature>
<dbReference type="GeneID" id="110211888"/>
<keyword evidence="8" id="KW-0812">Transmembrane</keyword>
<dbReference type="GO" id="GO:0009897">
    <property type="term" value="C:external side of plasma membrane"/>
    <property type="evidence" value="ECO:0007669"/>
    <property type="project" value="TreeGrafter"/>
</dbReference>
<dbReference type="KEGG" id="pcw:110211888"/>
<dbReference type="InterPro" id="IPR003598">
    <property type="entry name" value="Ig_sub2"/>
</dbReference>
<name>A0A6P5KND7_PHACI</name>
<dbReference type="PANTHER" id="PTHR11481:SF64">
    <property type="entry name" value="FC RECEPTOR-LIKE PROTEIN 4"/>
    <property type="match status" value="1"/>
</dbReference>
<dbReference type="InterPro" id="IPR013783">
    <property type="entry name" value="Ig-like_fold"/>
</dbReference>
<feature type="domain" description="Ig-like" evidence="9">
    <location>
        <begin position="223"/>
        <end position="304"/>
    </location>
</feature>
<evidence type="ECO:0000313" key="11">
    <source>
        <dbReference type="RefSeq" id="XP_020847115.1"/>
    </source>
</evidence>